<dbReference type="InterPro" id="IPR013106">
    <property type="entry name" value="Ig_V-set"/>
</dbReference>
<protein>
    <recommendedName>
        <fullName evidence="2">Immunoglobulin V-set domain-containing protein</fullName>
    </recommendedName>
</protein>
<proteinExistence type="predicted"/>
<keyword evidence="4" id="KW-1185">Reference proteome</keyword>
<dbReference type="InterPro" id="IPR036179">
    <property type="entry name" value="Ig-like_dom_sf"/>
</dbReference>
<accession>A0A3B4WFV4</accession>
<dbReference type="AlphaFoldDB" id="A0A3B4WFV4"/>
<reference evidence="3" key="2">
    <citation type="submission" date="2025-09" db="UniProtKB">
        <authorList>
            <consortium name="Ensembl"/>
        </authorList>
    </citation>
    <scope>IDENTIFICATION</scope>
</reference>
<name>A0A3B4WFV4_SERLL</name>
<evidence type="ECO:0000256" key="1">
    <source>
        <dbReference type="SAM" id="SignalP"/>
    </source>
</evidence>
<sequence length="157" mass="18078">LLWELKTLITVKILIFLTTSKLNQIGFDCGGRTEGGNITVSCSFILNGNTKIFCKDTCEKKEDILLETTEDRAERGRYRIEYERGAVTERATLYVSITQLSMSDSGQYWCGLKRILLDGYKDAAYFHHCEHWLKLNITMSYSHTDTRVYLNINDLDS</sequence>
<dbReference type="Proteomes" id="UP000261360">
    <property type="component" value="Unplaced"/>
</dbReference>
<keyword evidence="1" id="KW-0732">Signal</keyword>
<dbReference type="Pfam" id="PF07686">
    <property type="entry name" value="V-set"/>
    <property type="match status" value="1"/>
</dbReference>
<dbReference type="Ensembl" id="ENSSLDT00000003363.1">
    <property type="protein sequence ID" value="ENSSLDP00000003251.1"/>
    <property type="gene ID" value="ENSSLDG00000002558.1"/>
</dbReference>
<feature type="domain" description="Immunoglobulin V-set" evidence="2">
    <location>
        <begin position="34"/>
        <end position="112"/>
    </location>
</feature>
<evidence type="ECO:0000259" key="2">
    <source>
        <dbReference type="Pfam" id="PF07686"/>
    </source>
</evidence>
<feature type="chain" id="PRO_5017284632" description="Immunoglobulin V-set domain-containing protein" evidence="1">
    <location>
        <begin position="21"/>
        <end position="157"/>
    </location>
</feature>
<dbReference type="InterPro" id="IPR013783">
    <property type="entry name" value="Ig-like_fold"/>
</dbReference>
<evidence type="ECO:0000313" key="4">
    <source>
        <dbReference type="Proteomes" id="UP000261360"/>
    </source>
</evidence>
<feature type="signal peptide" evidence="1">
    <location>
        <begin position="1"/>
        <end position="20"/>
    </location>
</feature>
<dbReference type="SUPFAM" id="SSF48726">
    <property type="entry name" value="Immunoglobulin"/>
    <property type="match status" value="1"/>
</dbReference>
<reference evidence="3" key="1">
    <citation type="submission" date="2025-08" db="UniProtKB">
        <authorList>
            <consortium name="Ensembl"/>
        </authorList>
    </citation>
    <scope>IDENTIFICATION</scope>
</reference>
<evidence type="ECO:0000313" key="3">
    <source>
        <dbReference type="Ensembl" id="ENSSLDP00000003251.1"/>
    </source>
</evidence>
<organism evidence="3 4">
    <name type="scientific">Seriola lalandi dorsalis</name>
    <dbReference type="NCBI Taxonomy" id="1841481"/>
    <lineage>
        <taxon>Eukaryota</taxon>
        <taxon>Metazoa</taxon>
        <taxon>Chordata</taxon>
        <taxon>Craniata</taxon>
        <taxon>Vertebrata</taxon>
        <taxon>Euteleostomi</taxon>
        <taxon>Actinopterygii</taxon>
        <taxon>Neopterygii</taxon>
        <taxon>Teleostei</taxon>
        <taxon>Neoteleostei</taxon>
        <taxon>Acanthomorphata</taxon>
        <taxon>Carangaria</taxon>
        <taxon>Carangiformes</taxon>
        <taxon>Carangidae</taxon>
        <taxon>Seriola</taxon>
    </lineage>
</organism>
<dbReference type="GeneTree" id="ENSGT01030000234941"/>
<dbReference type="Gene3D" id="2.60.40.10">
    <property type="entry name" value="Immunoglobulins"/>
    <property type="match status" value="1"/>
</dbReference>